<evidence type="ECO:0000256" key="2">
    <source>
        <dbReference type="SAM" id="Phobius"/>
    </source>
</evidence>
<sequence length="492" mass="56721">MNSYTQITQKTLVALMELVKASNDKPLSEFKISMSEVSNNLIYIKVVAKSYLNYVRTINEYNQSDLEAIIKLAGGTDERLKEIESDFIELNGILKKCVKYEKDTKQFKADASKRIKQLKDKIKSKQKAIKKLKVSKWSLFFMPVVFGGISAAMASLKKQLSSYEQELDIIESKLSDDQVALKHSLKEHAECERKLDVISQELLNQKALLAKFEDRRKEFSRQIGFLSYIEQFCGMATNAIHELQQKQRQCLSDIESFLNEQVTVEIEEYIHEETHSILDGLYKFAEFLDRRNEIADHPRFIKVLGDDSGFYPFSYHLASKEDVAAYPVEAYKVVNRWEVVRLHRGLGLTGWGNRNKIEEYEPDTLTHTLCVYREEHDNIIVGHSGFVLMNTSTVTTYKVKSNELVAEVYNKQKATVSKLYSLTKKQITRILEDPYSRIKISTESRFKTCGTIYVGDRIGLLFLKSDYDNLEDLREAMIVVLLQASAYLYDAK</sequence>
<comment type="caution">
    <text evidence="3">The sequence shown here is derived from an EMBL/GenBank/DDBJ whole genome shotgun (WGS) entry which is preliminary data.</text>
</comment>
<keyword evidence="2" id="KW-0812">Transmembrane</keyword>
<evidence type="ECO:0000256" key="1">
    <source>
        <dbReference type="SAM" id="Coils"/>
    </source>
</evidence>
<proteinExistence type="predicted"/>
<evidence type="ECO:0000313" key="3">
    <source>
        <dbReference type="EMBL" id="OLQ73057.1"/>
    </source>
</evidence>
<dbReference type="Proteomes" id="UP000186905">
    <property type="component" value="Unassembled WGS sequence"/>
</dbReference>
<name>A0A1Q9GF88_9GAMM</name>
<keyword evidence="4" id="KW-1185">Reference proteome</keyword>
<protein>
    <submittedName>
        <fullName evidence="3">Uncharacterized protein</fullName>
    </submittedName>
</protein>
<keyword evidence="2" id="KW-0472">Membrane</keyword>
<gene>
    <name evidence="3" type="ORF">BIT28_11850</name>
</gene>
<dbReference type="RefSeq" id="WP_075766700.1">
    <property type="nucleotide sequence ID" value="NZ_MJIL01000089.1"/>
</dbReference>
<keyword evidence="2" id="KW-1133">Transmembrane helix</keyword>
<feature type="transmembrane region" description="Helical" evidence="2">
    <location>
        <begin position="137"/>
        <end position="156"/>
    </location>
</feature>
<evidence type="ECO:0000313" key="4">
    <source>
        <dbReference type="Proteomes" id="UP000186905"/>
    </source>
</evidence>
<feature type="coiled-coil region" evidence="1">
    <location>
        <begin position="108"/>
        <end position="173"/>
    </location>
</feature>
<accession>A0A1Q9GF88</accession>
<dbReference type="EMBL" id="MJIL01000089">
    <property type="protein sequence ID" value="OLQ73057.1"/>
    <property type="molecule type" value="Genomic_DNA"/>
</dbReference>
<organism evidence="3 4">
    <name type="scientific">Photobacterium proteolyticum</name>
    <dbReference type="NCBI Taxonomy" id="1903952"/>
    <lineage>
        <taxon>Bacteria</taxon>
        <taxon>Pseudomonadati</taxon>
        <taxon>Pseudomonadota</taxon>
        <taxon>Gammaproteobacteria</taxon>
        <taxon>Vibrionales</taxon>
        <taxon>Vibrionaceae</taxon>
        <taxon>Photobacterium</taxon>
    </lineage>
</organism>
<reference evidence="3 4" key="1">
    <citation type="submission" date="2016-09" db="EMBL/GenBank/DDBJ databases">
        <title>Photobacterium proteolyticum sp. nov. a protease producing bacterium isolated from ocean sediments of Laizhou Bay.</title>
        <authorList>
            <person name="Li Y."/>
        </authorList>
    </citation>
    <scope>NUCLEOTIDE SEQUENCE [LARGE SCALE GENOMIC DNA]</scope>
    <source>
        <strain evidence="3 4">13-12</strain>
    </source>
</reference>
<dbReference type="AlphaFoldDB" id="A0A1Q9GF88"/>
<keyword evidence="1" id="KW-0175">Coiled coil</keyword>